<feature type="region of interest" description="Disordered" evidence="1">
    <location>
        <begin position="509"/>
        <end position="612"/>
    </location>
</feature>
<feature type="compositionally biased region" description="Low complexity" evidence="1">
    <location>
        <begin position="304"/>
        <end position="314"/>
    </location>
</feature>
<keyword evidence="4" id="KW-1185">Reference proteome</keyword>
<proteinExistence type="predicted"/>
<sequence>MGAAAPVVGVLAAAEDTMAATAGVADASKLAAEAVGASAPVAGAVVVAAPAAGLVARSAPLVEAVGVVAPAAGAPAPLAPLFGPHFVLRSASHLIYMGVLVATLLQVLTHLSLLHTASPPSTAHAYRLARLLILHAAMYVVTGILSFYCTPFALGHVALALRAALSVALYAAGAHPPTTPIAYAAAHSLLRVPVDWLITALAPHVGEVEDALATALTAYTTARRGAKAAALAALAALGDLDEDDGGGHGVDVGGGGRLDGTATNLDDGTAASTDGVTRRAVQPPLEAGHFVEATPEWTTEVAAEAAGRTKAAAAGRGGGAESDGWADTDDDGGHRPLGESAAARMRRRSLRRATATATGRSSLPGLLSGGLGDGGVGESPSRLGGAGSSARRLGDARASSGRLGGAGDSFGWLGGAGDSSSLLGGARTSAGVTPRTAAATARPRPVRRLTATSSAGVASALGASDPLPLVSSSFGVAAAAAAAAAGDRRRTGGAGGSSACIAAALDTPARRSRLDPSASHSSVGTDVGGSPALQPRIGGGAGGADADGRGHESGSRSSTQLGAILRGDDSSRSHSIGDLGAALRGGAPRPAGGGSDAEGAPDDGKTGPRGRVARQRAAELENVGAFRLVPPAAAGGAGGGSGGGAAARRRQSLHEVEVSTRLTGVADAYADLRALRASFRRGRLGAKVGSAAARGGGAALEESSASSVASAPAASRPGPGGGRLRPSSVHLGDP</sequence>
<reference evidence="3 4" key="1">
    <citation type="submission" date="2017-03" db="EMBL/GenBank/DDBJ databases">
        <title>WGS assembly of Porphyra umbilicalis.</title>
        <authorList>
            <person name="Brawley S.H."/>
            <person name="Blouin N.A."/>
            <person name="Ficko-Blean E."/>
            <person name="Wheeler G.L."/>
            <person name="Lohr M."/>
            <person name="Goodson H.V."/>
            <person name="Jenkins J.W."/>
            <person name="Blaby-Haas C.E."/>
            <person name="Helliwell K.E."/>
            <person name="Chan C."/>
            <person name="Marriage T."/>
            <person name="Bhattacharya D."/>
            <person name="Klein A.S."/>
            <person name="Badis Y."/>
            <person name="Brodie J."/>
            <person name="Cao Y."/>
            <person name="Collen J."/>
            <person name="Dittami S.M."/>
            <person name="Gachon C.M."/>
            <person name="Green B.R."/>
            <person name="Karpowicz S."/>
            <person name="Kim J.W."/>
            <person name="Kudahl U."/>
            <person name="Lin S."/>
            <person name="Michel G."/>
            <person name="Mittag M."/>
            <person name="Olson B.J."/>
            <person name="Pangilinan J."/>
            <person name="Peng Y."/>
            <person name="Qiu H."/>
            <person name="Shu S."/>
            <person name="Singer J.T."/>
            <person name="Smith A.G."/>
            <person name="Sprecher B.N."/>
            <person name="Wagner V."/>
            <person name="Wang W."/>
            <person name="Wang Z.-Y."/>
            <person name="Yan J."/>
            <person name="Yarish C."/>
            <person name="Zoeuner-Riek S."/>
            <person name="Zhuang Y."/>
            <person name="Zou Y."/>
            <person name="Lindquist E.A."/>
            <person name="Grimwood J."/>
            <person name="Barry K."/>
            <person name="Rokhsar D.S."/>
            <person name="Schmutz J."/>
            <person name="Stiller J.W."/>
            <person name="Grossman A.R."/>
            <person name="Prochnik S.E."/>
        </authorList>
    </citation>
    <scope>NUCLEOTIDE SEQUENCE [LARGE SCALE GENOMIC DNA]</scope>
    <source>
        <strain evidence="3">4086291</strain>
    </source>
</reference>
<feature type="region of interest" description="Disordered" evidence="1">
    <location>
        <begin position="686"/>
        <end position="734"/>
    </location>
</feature>
<feature type="compositionally biased region" description="Low complexity" evidence="1">
    <location>
        <begin position="686"/>
        <end position="717"/>
    </location>
</feature>
<feature type="transmembrane region" description="Helical" evidence="2">
    <location>
        <begin position="128"/>
        <end position="148"/>
    </location>
</feature>
<dbReference type="EMBL" id="KV919099">
    <property type="protein sequence ID" value="OSX71920.1"/>
    <property type="molecule type" value="Genomic_DNA"/>
</dbReference>
<feature type="compositionally biased region" description="Gly residues" evidence="1">
    <location>
        <begin position="367"/>
        <end position="377"/>
    </location>
</feature>
<evidence type="ECO:0000256" key="2">
    <source>
        <dbReference type="SAM" id="Phobius"/>
    </source>
</evidence>
<feature type="transmembrane region" description="Helical" evidence="2">
    <location>
        <begin position="35"/>
        <end position="54"/>
    </location>
</feature>
<organism evidence="3 4">
    <name type="scientific">Porphyra umbilicalis</name>
    <name type="common">Purple laver</name>
    <name type="synonym">Red alga</name>
    <dbReference type="NCBI Taxonomy" id="2786"/>
    <lineage>
        <taxon>Eukaryota</taxon>
        <taxon>Rhodophyta</taxon>
        <taxon>Bangiophyceae</taxon>
        <taxon>Bangiales</taxon>
        <taxon>Bangiaceae</taxon>
        <taxon>Porphyra</taxon>
    </lineage>
</organism>
<evidence type="ECO:0000256" key="1">
    <source>
        <dbReference type="SAM" id="MobiDB-lite"/>
    </source>
</evidence>
<feature type="compositionally biased region" description="Low complexity" evidence="1">
    <location>
        <begin position="433"/>
        <end position="450"/>
    </location>
</feature>
<dbReference type="AlphaFoldDB" id="A0A1X6NTU1"/>
<keyword evidence="2" id="KW-0472">Membrane</keyword>
<feature type="region of interest" description="Disordered" evidence="1">
    <location>
        <begin position="304"/>
        <end position="400"/>
    </location>
</feature>
<name>A0A1X6NTU1_PORUM</name>
<keyword evidence="2" id="KW-0812">Transmembrane</keyword>
<feature type="transmembrane region" description="Helical" evidence="2">
    <location>
        <begin position="61"/>
        <end position="82"/>
    </location>
</feature>
<accession>A0A1X6NTU1</accession>
<feature type="transmembrane region" description="Helical" evidence="2">
    <location>
        <begin position="94"/>
        <end position="116"/>
    </location>
</feature>
<feature type="compositionally biased region" description="Low complexity" evidence="1">
    <location>
        <begin position="352"/>
        <end position="366"/>
    </location>
</feature>
<dbReference type="Proteomes" id="UP000218209">
    <property type="component" value="Unassembled WGS sequence"/>
</dbReference>
<keyword evidence="2" id="KW-1133">Transmembrane helix</keyword>
<feature type="region of interest" description="Disordered" evidence="1">
    <location>
        <begin position="425"/>
        <end position="450"/>
    </location>
</feature>
<evidence type="ECO:0000313" key="4">
    <source>
        <dbReference type="Proteomes" id="UP000218209"/>
    </source>
</evidence>
<evidence type="ECO:0000313" key="3">
    <source>
        <dbReference type="EMBL" id="OSX71920.1"/>
    </source>
</evidence>
<gene>
    <name evidence="3" type="ORF">BU14_0490s0018</name>
</gene>
<protein>
    <submittedName>
        <fullName evidence="3">Uncharacterized protein</fullName>
    </submittedName>
</protein>
<feature type="compositionally biased region" description="Low complexity" evidence="1">
    <location>
        <begin position="577"/>
        <end position="590"/>
    </location>
</feature>